<protein>
    <recommendedName>
        <fullName evidence="4">Rubrerythrin-like domain-containing protein</fullName>
    </recommendedName>
</protein>
<gene>
    <name evidence="2" type="ORF">NDI86_09465</name>
</gene>
<dbReference type="SUPFAM" id="SSF57903">
    <property type="entry name" value="FYVE/PHD zinc finger"/>
    <property type="match status" value="1"/>
</dbReference>
<feature type="region of interest" description="Disordered" evidence="1">
    <location>
        <begin position="1"/>
        <end position="50"/>
    </location>
</feature>
<dbReference type="InterPro" id="IPR011011">
    <property type="entry name" value="Znf_FYVE_PHD"/>
</dbReference>
<reference evidence="2 3" key="1">
    <citation type="submission" date="2022-06" db="EMBL/GenBank/DDBJ databases">
        <title>Halomicroarcula sp. a new haloarchaeum isolate from saline soil.</title>
        <authorList>
            <person name="Strakova D."/>
            <person name="Galisteo C."/>
            <person name="Sanchez-Porro C."/>
            <person name="Ventosa A."/>
        </authorList>
    </citation>
    <scope>NUCLEOTIDE SEQUENCE [LARGE SCALE GENOMIC DNA]</scope>
    <source>
        <strain evidence="2 3">S3CR25-11</strain>
    </source>
</reference>
<evidence type="ECO:0000256" key="1">
    <source>
        <dbReference type="SAM" id="MobiDB-lite"/>
    </source>
</evidence>
<dbReference type="Proteomes" id="UP001268864">
    <property type="component" value="Unassembled WGS sequence"/>
</dbReference>
<comment type="caution">
    <text evidence="2">The sequence shown here is derived from an EMBL/GenBank/DDBJ whole genome shotgun (WGS) entry which is preliminary data.</text>
</comment>
<organism evidence="2 3">
    <name type="scientific">Haloarcula onubensis</name>
    <dbReference type="NCBI Taxonomy" id="2950539"/>
    <lineage>
        <taxon>Archaea</taxon>
        <taxon>Methanobacteriati</taxon>
        <taxon>Methanobacteriota</taxon>
        <taxon>Stenosarchaea group</taxon>
        <taxon>Halobacteria</taxon>
        <taxon>Halobacteriales</taxon>
        <taxon>Haloarculaceae</taxon>
        <taxon>Haloarcula</taxon>
    </lineage>
</organism>
<name>A0ABU2FNL7_9EURY</name>
<proteinExistence type="predicted"/>
<evidence type="ECO:0008006" key="4">
    <source>
        <dbReference type="Google" id="ProtNLM"/>
    </source>
</evidence>
<dbReference type="RefSeq" id="WP_310900185.1">
    <property type="nucleotide sequence ID" value="NZ_JAMQOS010000003.1"/>
</dbReference>
<evidence type="ECO:0000313" key="3">
    <source>
        <dbReference type="Proteomes" id="UP001268864"/>
    </source>
</evidence>
<sequence length="50" mass="5412">MSNQDSAAETGDPNYECDECGNAFHTSESPDSPLFECPECKSDNASPLNR</sequence>
<accession>A0ABU2FNL7</accession>
<keyword evidence="3" id="KW-1185">Reference proteome</keyword>
<dbReference type="EMBL" id="JAMQOS010000003">
    <property type="protein sequence ID" value="MDS0282350.1"/>
    <property type="molecule type" value="Genomic_DNA"/>
</dbReference>
<evidence type="ECO:0000313" key="2">
    <source>
        <dbReference type="EMBL" id="MDS0282350.1"/>
    </source>
</evidence>